<organism evidence="1 2">
    <name type="scientific">Bauhinia variegata</name>
    <name type="common">Purple orchid tree</name>
    <name type="synonym">Phanera variegata</name>
    <dbReference type="NCBI Taxonomy" id="167791"/>
    <lineage>
        <taxon>Eukaryota</taxon>
        <taxon>Viridiplantae</taxon>
        <taxon>Streptophyta</taxon>
        <taxon>Embryophyta</taxon>
        <taxon>Tracheophyta</taxon>
        <taxon>Spermatophyta</taxon>
        <taxon>Magnoliopsida</taxon>
        <taxon>eudicotyledons</taxon>
        <taxon>Gunneridae</taxon>
        <taxon>Pentapetalae</taxon>
        <taxon>rosids</taxon>
        <taxon>fabids</taxon>
        <taxon>Fabales</taxon>
        <taxon>Fabaceae</taxon>
        <taxon>Cercidoideae</taxon>
        <taxon>Cercideae</taxon>
        <taxon>Bauhiniinae</taxon>
        <taxon>Bauhinia</taxon>
    </lineage>
</organism>
<comment type="caution">
    <text evidence="1">The sequence shown here is derived from an EMBL/GenBank/DDBJ whole genome shotgun (WGS) entry which is preliminary data.</text>
</comment>
<name>A0ACB9Q1E7_BAUVA</name>
<dbReference type="EMBL" id="CM039427">
    <property type="protein sequence ID" value="KAI4354929.1"/>
    <property type="molecule type" value="Genomic_DNA"/>
</dbReference>
<proteinExistence type="predicted"/>
<reference evidence="1 2" key="1">
    <citation type="journal article" date="2022" name="DNA Res.">
        <title>Chromosomal-level genome assembly of the orchid tree Bauhinia variegata (Leguminosae; Cercidoideae) supports the allotetraploid origin hypothesis of Bauhinia.</title>
        <authorList>
            <person name="Zhong Y."/>
            <person name="Chen Y."/>
            <person name="Zheng D."/>
            <person name="Pang J."/>
            <person name="Liu Y."/>
            <person name="Luo S."/>
            <person name="Meng S."/>
            <person name="Qian L."/>
            <person name="Wei D."/>
            <person name="Dai S."/>
            <person name="Zhou R."/>
        </authorList>
    </citation>
    <scope>NUCLEOTIDE SEQUENCE [LARGE SCALE GENOMIC DNA]</scope>
    <source>
        <strain evidence="1">BV-YZ2020</strain>
    </source>
</reference>
<sequence length="358" mass="40750">MDNYLALFLSISFLWTCIIFFFSLVKPSPTSPKLPPGPQPDPIIGNLLDLVGAKPYQAFANLSKTYGKLMTFKLGSCTTIVISSPEMAKEALHKHNLALSSRTIPDAVKALDHHKLSIVWSPAKAYWRTLRKISAINLFSPKQLDSTQVHRERKVRELLKHVQEKCARGEAIDIGEAVFTTVLNTMSNTFFSVDLAGYSSEFSYEFKDIVVGMALLAGKPNIVDYFPALHMLDPQGIRKKMKDYYHKVFEIFNRIIDQRMQKEDPYAGSDLLASLLNLTKDENSGFTCHDLLHLLMDLFLAGMDSTSSTVDWAMAELQREEDCTFLQFQRHRDKIQSVKQKSEYRERKSIKLEESDPN</sequence>
<evidence type="ECO:0000313" key="1">
    <source>
        <dbReference type="EMBL" id="KAI4354929.1"/>
    </source>
</evidence>
<evidence type="ECO:0000313" key="2">
    <source>
        <dbReference type="Proteomes" id="UP000828941"/>
    </source>
</evidence>
<protein>
    <submittedName>
        <fullName evidence="1">Uncharacterized protein</fullName>
    </submittedName>
</protein>
<dbReference type="Proteomes" id="UP000828941">
    <property type="component" value="Chromosome 2"/>
</dbReference>
<accession>A0ACB9Q1E7</accession>
<keyword evidence="2" id="KW-1185">Reference proteome</keyword>
<gene>
    <name evidence="1" type="ORF">L6164_003752</name>
</gene>